<evidence type="ECO:0000256" key="2">
    <source>
        <dbReference type="ARBA" id="ARBA00022840"/>
    </source>
</evidence>
<name>A0A9P7JGF9_9AGAM</name>
<dbReference type="Gene3D" id="1.10.560.10">
    <property type="entry name" value="GroEL-like equatorial domain"/>
    <property type="match status" value="1"/>
</dbReference>
<dbReference type="EMBL" id="JABBWG010000006">
    <property type="protein sequence ID" value="KAG1821751.1"/>
    <property type="molecule type" value="Genomic_DNA"/>
</dbReference>
<keyword evidence="2" id="KW-0067">ATP-binding</keyword>
<dbReference type="Pfam" id="PF00118">
    <property type="entry name" value="Cpn60_TCP1"/>
    <property type="match status" value="1"/>
</dbReference>
<organism evidence="4 5">
    <name type="scientific">Suillus subaureus</name>
    <dbReference type="NCBI Taxonomy" id="48587"/>
    <lineage>
        <taxon>Eukaryota</taxon>
        <taxon>Fungi</taxon>
        <taxon>Dikarya</taxon>
        <taxon>Basidiomycota</taxon>
        <taxon>Agaricomycotina</taxon>
        <taxon>Agaricomycetes</taxon>
        <taxon>Agaricomycetidae</taxon>
        <taxon>Boletales</taxon>
        <taxon>Suillineae</taxon>
        <taxon>Suillaceae</taxon>
        <taxon>Suillus</taxon>
    </lineage>
</organism>
<keyword evidence="5" id="KW-1185">Reference proteome</keyword>
<evidence type="ECO:0000256" key="3">
    <source>
        <dbReference type="ARBA" id="ARBA00023186"/>
    </source>
</evidence>
<accession>A0A9P7JGF9</accession>
<evidence type="ECO:0000313" key="4">
    <source>
        <dbReference type="EMBL" id="KAG1821751.1"/>
    </source>
</evidence>
<keyword evidence="1" id="KW-0547">Nucleotide-binding</keyword>
<protein>
    <submittedName>
        <fullName evidence="4">TCP-1/cpn60 chaperonin family-domain-containing protein</fullName>
    </submittedName>
</protein>
<proteinExistence type="predicted"/>
<dbReference type="GO" id="GO:0005524">
    <property type="term" value="F:ATP binding"/>
    <property type="evidence" value="ECO:0007669"/>
    <property type="project" value="UniProtKB-KW"/>
</dbReference>
<dbReference type="RefSeq" id="XP_041196491.1">
    <property type="nucleotide sequence ID" value="XM_041332541.1"/>
</dbReference>
<comment type="caution">
    <text evidence="4">The sequence shown here is derived from an EMBL/GenBank/DDBJ whole genome shotgun (WGS) entry which is preliminary data.</text>
</comment>
<sequence>MDLSEGDTDSHAPKPSVNSKIYRPLTFHTGTTLKPVSLASRNNNLKEKLPIQIIAARVVNTTPFACIGAPTPEEAGYETTKISGDYYEHTKTRTAIIVLSGATANHLDDLDNSVNVIESLIKDPRLVPGPGATELALNKCIEANRSGMRKLVQHAVKRTLAENALGDAKGNEVLTRLWAKHEQKGSEIWGVEIATDFKILDLLATKPWAINPATKAAISVLSVDIIITSKPVGHSPSTSK</sequence>
<dbReference type="OrthoDB" id="1748577at2759"/>
<dbReference type="PANTHER" id="PTHR11353">
    <property type="entry name" value="CHAPERONIN"/>
    <property type="match status" value="1"/>
</dbReference>
<evidence type="ECO:0000313" key="5">
    <source>
        <dbReference type="Proteomes" id="UP000807769"/>
    </source>
</evidence>
<dbReference type="GO" id="GO:0140662">
    <property type="term" value="F:ATP-dependent protein folding chaperone"/>
    <property type="evidence" value="ECO:0007669"/>
    <property type="project" value="InterPro"/>
</dbReference>
<keyword evidence="3" id="KW-0143">Chaperone</keyword>
<dbReference type="InterPro" id="IPR027413">
    <property type="entry name" value="GROEL-like_equatorial_sf"/>
</dbReference>
<reference evidence="4" key="1">
    <citation type="journal article" date="2020" name="New Phytol.">
        <title>Comparative genomics reveals dynamic genome evolution in host specialist ectomycorrhizal fungi.</title>
        <authorList>
            <person name="Lofgren L.A."/>
            <person name="Nguyen N.H."/>
            <person name="Vilgalys R."/>
            <person name="Ruytinx J."/>
            <person name="Liao H.L."/>
            <person name="Branco S."/>
            <person name="Kuo A."/>
            <person name="LaButti K."/>
            <person name="Lipzen A."/>
            <person name="Andreopoulos W."/>
            <person name="Pangilinan J."/>
            <person name="Riley R."/>
            <person name="Hundley H."/>
            <person name="Na H."/>
            <person name="Barry K."/>
            <person name="Grigoriev I.V."/>
            <person name="Stajich J.E."/>
            <person name="Kennedy P.G."/>
        </authorList>
    </citation>
    <scope>NUCLEOTIDE SEQUENCE</scope>
    <source>
        <strain evidence="4">MN1</strain>
    </source>
</reference>
<dbReference type="InterPro" id="IPR017998">
    <property type="entry name" value="Chaperone_TCP-1"/>
</dbReference>
<dbReference type="AlphaFoldDB" id="A0A9P7JGF9"/>
<dbReference type="GeneID" id="64626558"/>
<evidence type="ECO:0000256" key="1">
    <source>
        <dbReference type="ARBA" id="ARBA00022741"/>
    </source>
</evidence>
<dbReference type="Proteomes" id="UP000807769">
    <property type="component" value="Unassembled WGS sequence"/>
</dbReference>
<dbReference type="SUPFAM" id="SSF48592">
    <property type="entry name" value="GroEL equatorial domain-like"/>
    <property type="match status" value="1"/>
</dbReference>
<gene>
    <name evidence="4" type="ORF">BJ212DRAFT_1297078</name>
</gene>
<dbReference type="InterPro" id="IPR002423">
    <property type="entry name" value="Cpn60/GroEL/TCP-1"/>
</dbReference>